<protein>
    <submittedName>
        <fullName evidence="2 3">Uncharacterized protein</fullName>
    </submittedName>
</protein>
<name>B7P8Z5_IXOSC</name>
<dbReference type="InParanoid" id="B7P8Z5"/>
<reference evidence="2 4" key="1">
    <citation type="submission" date="2008-03" db="EMBL/GenBank/DDBJ databases">
        <title>Annotation of Ixodes scapularis.</title>
        <authorList>
            <consortium name="Ixodes scapularis Genome Project Consortium"/>
            <person name="Caler E."/>
            <person name="Hannick L.I."/>
            <person name="Bidwell S."/>
            <person name="Joardar V."/>
            <person name="Thiagarajan M."/>
            <person name="Amedeo P."/>
            <person name="Galinsky K.J."/>
            <person name="Schobel S."/>
            <person name="Inman J."/>
            <person name="Hostetler J."/>
            <person name="Miller J."/>
            <person name="Hammond M."/>
            <person name="Megy K."/>
            <person name="Lawson D."/>
            <person name="Kodira C."/>
            <person name="Sutton G."/>
            <person name="Meyer J."/>
            <person name="Hill C.A."/>
            <person name="Birren B."/>
            <person name="Nene V."/>
            <person name="Collins F."/>
            <person name="Alarcon-Chaidez F."/>
            <person name="Wikel S."/>
            <person name="Strausberg R."/>
        </authorList>
    </citation>
    <scope>NUCLEOTIDE SEQUENCE [LARGE SCALE GENOMIC DNA]</scope>
    <source>
        <strain evidence="4">Wikel</strain>
        <strain evidence="2">Wikel colony</strain>
    </source>
</reference>
<evidence type="ECO:0000313" key="3">
    <source>
        <dbReference type="EnsemblMetazoa" id="ISCW002888-PA"/>
    </source>
</evidence>
<dbReference type="VEuPathDB" id="VectorBase:ISCP_006407"/>
<keyword evidence="4" id="KW-1185">Reference proteome</keyword>
<dbReference type="OrthoDB" id="10261302at2759"/>
<dbReference type="PaxDb" id="6945-B7P8Z5"/>
<accession>B7P8Z5</accession>
<evidence type="ECO:0000313" key="4">
    <source>
        <dbReference type="Proteomes" id="UP000001555"/>
    </source>
</evidence>
<feature type="region of interest" description="Disordered" evidence="1">
    <location>
        <begin position="30"/>
        <end position="108"/>
    </location>
</feature>
<dbReference type="VEuPathDB" id="VectorBase:ISCI002888"/>
<sequence length="239" mass="26136">MTRKIHVDEILYCLAVLIGHVSNPELHVTQGKSGNGTLKRGAHHRQVTQSCSCPGPARPSGRPSRSTRPPQQILQQQQRSPCGRTTSATAAPTSGLTSSATSVSPLSRSTEATEPFFLHEPHMTVSDRVRKLFESAAGTTTVPTTHLHVDASGRHLSPRRHAERGFDPSCFASWLGLRSCERERCLAAGCGFQQPGAAATPTTCRRVQSRRYSVAARTQTTTFRPRATPWRNTEVCDRE</sequence>
<evidence type="ECO:0000256" key="1">
    <source>
        <dbReference type="SAM" id="MobiDB-lite"/>
    </source>
</evidence>
<dbReference type="EMBL" id="ABJB010579748">
    <property type="status" value="NOT_ANNOTATED_CDS"/>
    <property type="molecule type" value="Genomic_DNA"/>
</dbReference>
<organism>
    <name type="scientific">Ixodes scapularis</name>
    <name type="common">Black-legged tick</name>
    <name type="synonym">Deer tick</name>
    <dbReference type="NCBI Taxonomy" id="6945"/>
    <lineage>
        <taxon>Eukaryota</taxon>
        <taxon>Metazoa</taxon>
        <taxon>Ecdysozoa</taxon>
        <taxon>Arthropoda</taxon>
        <taxon>Chelicerata</taxon>
        <taxon>Arachnida</taxon>
        <taxon>Acari</taxon>
        <taxon>Parasitiformes</taxon>
        <taxon>Ixodida</taxon>
        <taxon>Ixodoidea</taxon>
        <taxon>Ixodidae</taxon>
        <taxon>Ixodinae</taxon>
        <taxon>Ixodes</taxon>
    </lineage>
</organism>
<feature type="compositionally biased region" description="Polar residues" evidence="1">
    <location>
        <begin position="79"/>
        <end position="108"/>
    </location>
</feature>
<reference evidence="3" key="2">
    <citation type="submission" date="2020-05" db="UniProtKB">
        <authorList>
            <consortium name="EnsemblMetazoa"/>
        </authorList>
    </citation>
    <scope>IDENTIFICATION</scope>
    <source>
        <strain evidence="3">wikel</strain>
    </source>
</reference>
<dbReference type="AlphaFoldDB" id="B7P8Z5"/>
<feature type="compositionally biased region" description="Low complexity" evidence="1">
    <location>
        <begin position="52"/>
        <end position="78"/>
    </location>
</feature>
<dbReference type="EnsemblMetazoa" id="ISCW002888-RA">
    <property type="protein sequence ID" value="ISCW002888-PA"/>
    <property type="gene ID" value="ISCW002888"/>
</dbReference>
<dbReference type="Proteomes" id="UP000001555">
    <property type="component" value="Unassembled WGS sequence"/>
</dbReference>
<evidence type="ECO:0000313" key="2">
    <source>
        <dbReference type="EMBL" id="EEC03067.1"/>
    </source>
</evidence>
<dbReference type="VEuPathDB" id="VectorBase:ISCW002888"/>
<proteinExistence type="predicted"/>
<gene>
    <name evidence="2" type="ORF">IscW_ISCW002888</name>
</gene>
<dbReference type="HOGENOM" id="CLU_1162269_0_0_1"/>
<dbReference type="EMBL" id="DS660853">
    <property type="protein sequence ID" value="EEC03067.1"/>
    <property type="molecule type" value="Genomic_DNA"/>
</dbReference>